<feature type="domain" description="Ribosome maturation factor RimM PRC barrel" evidence="7">
    <location>
        <begin position="97"/>
        <end position="164"/>
    </location>
</feature>
<dbReference type="Pfam" id="PF01782">
    <property type="entry name" value="RimM"/>
    <property type="match status" value="1"/>
</dbReference>
<comment type="function">
    <text evidence="5">An accessory protein needed during the final step in the assembly of 30S ribosomal subunit, possibly for assembly of the head region. Essential for efficient processing of 16S rRNA. May be needed both before and after RbfA during the maturation of 16S rRNA. It has affinity for free ribosomal 30S subunits but not for 70S ribosomes.</text>
</comment>
<feature type="domain" description="RimM N-terminal" evidence="6">
    <location>
        <begin position="5"/>
        <end position="84"/>
    </location>
</feature>
<evidence type="ECO:0000256" key="2">
    <source>
        <dbReference type="ARBA" id="ARBA00022517"/>
    </source>
</evidence>
<dbReference type="InterPro" id="IPR011033">
    <property type="entry name" value="PRC_barrel-like_sf"/>
</dbReference>
<dbReference type="OrthoDB" id="9810331at2"/>
<dbReference type="RefSeq" id="WP_042681673.1">
    <property type="nucleotide sequence ID" value="NZ_CABKTM010000043.1"/>
</dbReference>
<dbReference type="InterPro" id="IPR036976">
    <property type="entry name" value="RimM_N_sf"/>
</dbReference>
<keyword evidence="2 5" id="KW-0690">Ribosome biogenesis</keyword>
<protein>
    <recommendedName>
        <fullName evidence="5">Ribosome maturation factor RimM</fullName>
    </recommendedName>
</protein>
<comment type="similarity">
    <text evidence="5">Belongs to the RimM family.</text>
</comment>
<dbReference type="PANTHER" id="PTHR33692:SF1">
    <property type="entry name" value="RIBOSOME MATURATION FACTOR RIMM"/>
    <property type="match status" value="1"/>
</dbReference>
<keyword evidence="9" id="KW-1185">Reference proteome</keyword>
<evidence type="ECO:0000259" key="7">
    <source>
        <dbReference type="Pfam" id="PF24986"/>
    </source>
</evidence>
<dbReference type="HAMAP" id="MF_00014">
    <property type="entry name" value="Ribosome_mat_RimM"/>
    <property type="match status" value="1"/>
</dbReference>
<comment type="caution">
    <text evidence="8">The sequence shown here is derived from an EMBL/GenBank/DDBJ whole genome shotgun (WGS) entry which is preliminary data.</text>
</comment>
<gene>
    <name evidence="5 8" type="primary">rimM</name>
    <name evidence="8" type="ORF">NSA23_01555</name>
</gene>
<evidence type="ECO:0000313" key="9">
    <source>
        <dbReference type="Proteomes" id="UP001142078"/>
    </source>
</evidence>
<accession>A0A9X2S3U6</accession>
<keyword evidence="4 5" id="KW-0143">Chaperone</keyword>
<dbReference type="AlphaFoldDB" id="A0A9X2S3U6"/>
<dbReference type="InterPro" id="IPR056792">
    <property type="entry name" value="PRC_RimM"/>
</dbReference>
<keyword evidence="1 5" id="KW-0963">Cytoplasm</keyword>
<dbReference type="GO" id="GO:0042274">
    <property type="term" value="P:ribosomal small subunit biogenesis"/>
    <property type="evidence" value="ECO:0007669"/>
    <property type="project" value="UniProtKB-UniRule"/>
</dbReference>
<evidence type="ECO:0000256" key="4">
    <source>
        <dbReference type="ARBA" id="ARBA00023186"/>
    </source>
</evidence>
<dbReference type="Proteomes" id="UP001142078">
    <property type="component" value="Unassembled WGS sequence"/>
</dbReference>
<dbReference type="Gene3D" id="2.40.30.60">
    <property type="entry name" value="RimM"/>
    <property type="match status" value="1"/>
</dbReference>
<evidence type="ECO:0000259" key="6">
    <source>
        <dbReference type="Pfam" id="PF01782"/>
    </source>
</evidence>
<dbReference type="GO" id="GO:0043022">
    <property type="term" value="F:ribosome binding"/>
    <property type="evidence" value="ECO:0007669"/>
    <property type="project" value="InterPro"/>
</dbReference>
<evidence type="ECO:0000256" key="1">
    <source>
        <dbReference type="ARBA" id="ARBA00022490"/>
    </source>
</evidence>
<dbReference type="GO" id="GO:0005737">
    <property type="term" value="C:cytoplasm"/>
    <property type="evidence" value="ECO:0007669"/>
    <property type="project" value="UniProtKB-SubCell"/>
</dbReference>
<evidence type="ECO:0000256" key="3">
    <source>
        <dbReference type="ARBA" id="ARBA00022552"/>
    </source>
</evidence>
<dbReference type="SUPFAM" id="SSF50346">
    <property type="entry name" value="PRC-barrel domain"/>
    <property type="match status" value="1"/>
</dbReference>
<comment type="subunit">
    <text evidence="5">Binds ribosomal protein uS19.</text>
</comment>
<dbReference type="GO" id="GO:0005840">
    <property type="term" value="C:ribosome"/>
    <property type="evidence" value="ECO:0007669"/>
    <property type="project" value="InterPro"/>
</dbReference>
<proteinExistence type="inferred from homology"/>
<dbReference type="Gene3D" id="2.30.30.240">
    <property type="entry name" value="PRC-barrel domain"/>
    <property type="match status" value="1"/>
</dbReference>
<dbReference type="InterPro" id="IPR002676">
    <property type="entry name" value="RimM_N"/>
</dbReference>
<dbReference type="InterPro" id="IPR009000">
    <property type="entry name" value="Transl_B-barrel_sf"/>
</dbReference>
<comment type="subcellular location">
    <subcellularLocation>
        <location evidence="5">Cytoplasm</location>
    </subcellularLocation>
</comment>
<dbReference type="Pfam" id="PF24986">
    <property type="entry name" value="PRC_RimM"/>
    <property type="match status" value="1"/>
</dbReference>
<dbReference type="EMBL" id="JANJZL010000001">
    <property type="protein sequence ID" value="MCR2042793.1"/>
    <property type="molecule type" value="Genomic_DNA"/>
</dbReference>
<dbReference type="InterPro" id="IPR011961">
    <property type="entry name" value="RimM"/>
</dbReference>
<dbReference type="NCBIfam" id="TIGR02273">
    <property type="entry name" value="16S_RimM"/>
    <property type="match status" value="1"/>
</dbReference>
<dbReference type="PANTHER" id="PTHR33692">
    <property type="entry name" value="RIBOSOME MATURATION FACTOR RIMM"/>
    <property type="match status" value="1"/>
</dbReference>
<evidence type="ECO:0000256" key="5">
    <source>
        <dbReference type="HAMAP-Rule" id="MF_00014"/>
    </source>
</evidence>
<name>A0A9X2S3U6_9FIRM</name>
<keyword evidence="3 5" id="KW-0698">rRNA processing</keyword>
<sequence>MDYIQVGKIINTQGIKGEIKIYPFTDNIYRFDELKKVYIGERKVLVCIENVWYKKEFIILKLEGYDNINEVLKFKNEYLYIDERDRVRLPKNSYFIFDIVGCNVLDSSKNSIGIVTEVIKNTGNDIYIVKNKCNNKEYLIPAVKQFIKKIDIENKKIIIEPIKGLIE</sequence>
<evidence type="ECO:0000313" key="8">
    <source>
        <dbReference type="EMBL" id="MCR2042793.1"/>
    </source>
</evidence>
<reference evidence="8" key="1">
    <citation type="submission" date="2022-07" db="EMBL/GenBank/DDBJ databases">
        <title>Enhanced cultured diversity of the mouse gut microbiota enables custom-made synthetic communities.</title>
        <authorList>
            <person name="Afrizal A."/>
        </authorList>
    </citation>
    <scope>NUCLEOTIDE SEQUENCE</scope>
    <source>
        <strain evidence="8">DSM 29482</strain>
    </source>
</reference>
<comment type="domain">
    <text evidence="5">The PRC barrel domain binds ribosomal protein uS19.</text>
</comment>
<dbReference type="SUPFAM" id="SSF50447">
    <property type="entry name" value="Translation proteins"/>
    <property type="match status" value="1"/>
</dbReference>
<dbReference type="GO" id="GO:0006364">
    <property type="term" value="P:rRNA processing"/>
    <property type="evidence" value="ECO:0007669"/>
    <property type="project" value="UniProtKB-UniRule"/>
</dbReference>
<organism evidence="8 9">
    <name type="scientific">Anaerosalibacter massiliensis</name>
    <dbReference type="NCBI Taxonomy" id="1347392"/>
    <lineage>
        <taxon>Bacteria</taxon>
        <taxon>Bacillati</taxon>
        <taxon>Bacillota</taxon>
        <taxon>Tissierellia</taxon>
        <taxon>Tissierellales</taxon>
        <taxon>Sporanaerobacteraceae</taxon>
        <taxon>Anaerosalibacter</taxon>
    </lineage>
</organism>